<dbReference type="PROSITE" id="PS50106">
    <property type="entry name" value="PDZ"/>
    <property type="match status" value="1"/>
</dbReference>
<dbReference type="Pfam" id="PF00612">
    <property type="entry name" value="IQ"/>
    <property type="match status" value="1"/>
</dbReference>
<feature type="domain" description="Myosin motor" evidence="10">
    <location>
        <begin position="404"/>
        <end position="1161"/>
    </location>
</feature>
<dbReference type="GO" id="GO:0003774">
    <property type="term" value="F:cytoskeletal motor activity"/>
    <property type="evidence" value="ECO:0007669"/>
    <property type="project" value="InterPro"/>
</dbReference>
<evidence type="ECO:0000256" key="6">
    <source>
        <dbReference type="PROSITE-ProRule" id="PRU00782"/>
    </source>
</evidence>
<dbReference type="Gene3D" id="4.10.270.10">
    <property type="entry name" value="Myosin, subunit A"/>
    <property type="match status" value="1"/>
</dbReference>
<feature type="coiled-coil region" evidence="7">
    <location>
        <begin position="1664"/>
        <end position="1918"/>
    </location>
</feature>
<accession>A0A131YGG4</accession>
<dbReference type="Gene3D" id="1.20.58.530">
    <property type="match status" value="1"/>
</dbReference>
<feature type="compositionally biased region" description="Low complexity" evidence="8">
    <location>
        <begin position="1969"/>
        <end position="1982"/>
    </location>
</feature>
<sequence>MFPWKKAKDKEDKSKRRGGGGDDKKSSGKLSGSEVRRRNLVISGPIPAPGSGLVSPLAEEEDFSDHSGGGGTLPHDSTSSSPVQQDGHSKRPPPVPPKKPAVARTLSVPKSKPPDRPAPRSTSLTAQPLVDAFKTAVRNGHPPPEAEYGELQQRFAAIRRASATAGPGQTARNWPLPPIRTAARCPQPRVLSVTRQPSGDFGFSLRRSALSDGLAAGEERRRTLMFAEPSTLPAAGCGGSATGLLPGDRLLEVNGVSVDDRSREEVIEMVRSSGDRVLLKVQPLPELCEIVARVAGPGAPLQGATLGAGGNRTLSRTGSRRHKALGAKTDEEIAAERLWMKSEKVWVLFKGGYTGASLVSRNEAGTAPLPAVEEGKVRVRLDATGEVVLVDEDDVEKANPPELDFVEDLGQLRQLNEAGMVHVLRERFASGLVHTYAGSGLLLFNPQRPLAIYSDKVMRLFQSCKADDLPPHVFAVAQSAHSALVATRRDQTVLFLGRSGSGQSAAARQVLQYLSITTAPTPAAGNALAEKLTAAAALLESFGNSRTAANANASRFTQLFSLDFDHMGQVVAASVQALMLERSRVSRRPEGEPNFHIFYYLLAGAGEALRKELYLDNLEEPNLFVSPLKKPDDQKKARIMWELVQGSLLTLGVRDTESRVLWTVLAAIVHLGHAGALRSANGRPQFARAASAQRASLLLGTSVEDLAKSALDSPLLTAAGNSRGPARGDGAGDPAEPLQDFVASLYQEVFNVVVSLVNRALGGSGRSVAAVQVLDCPGFQPQSGTAAGGSAAATLEELCHNYIQERLQLLFHQWTFLNQQERYDQEAVVLETEEFGEVSSPAALVSLLDRSPPQSGPLRASTTDLRHSAGQQAQSCGLLQLLDDECLYPGNTDQAFLDKLLHMAASVQPREHQSLLERGARPGEFTVLHQMGSLPVTYCCKGWLRASRETPSFRQAPLLLQESQKEPVSQLFSSARGMLPPVGLGGSLTAESNNTSSLRRSSSIRRAQSVASAKRRSLPLQVKHTTDSLLEVVRRTRLHFVHCLVPCEKPSTGTNDAGDGGEPRFDVDLVRSQLKGAQILDAVRVRKQGFPENLLYLEFRRRYSLLASPDSRLVNGDSGDERAATEALLQQLDLEASSYRLGLSQIFLRAGTLSLLESQREEKLAEGLIHLQAHLRGYLARKRFQQRKVQELAICCIQRNVRKFLEVRDWPWWRLFIKIAPVLNVQRTEQELRLSREEVEQLKAKVEKLEKERSELKQSHDLLEVKVSDLWTDLGQEQAASAQAAEMLEAETAERLRLDKEVRELQARCSQLQQQKDRMEMEAMESRMLRSADLNGEVSDEDDAAAAGSIYKQKYERALREAEMNKRQMSQQHEDDLEKQMMARKATEKRLSEALADLDEGRQTVNQWKRKAQKLSAELQDLKLLVEEHMARNAELEKKQRKFDSELGQASDGLKQERQQREKLQRERDLLCAEKQALEQQLMCCRTELDAQHDRVNSLRRELDELSFSTHAEEEVAKLKRAKQELERKSRDQEEELEDLAAQVTMLEQSKLRLEMALEKARQEHRRELSQRDEEADEARAAATKKLRNMEALLESEQEERQCLQRQRQELERRLAELSERPPPRDPQVERRLRRDLRRTRALLQDAQVMLDSARNGQAARSMLRQLKNQLEDAEFAKSAAIKARQGAEAELEEVQSQLEEVLRTKNEAETRCLQLAREKGALQVQLEEMEEEQAELMKKYKAAVQQMQNDQKLMSEQTQQILDLESEKHHLKEQVHDLSSKMDHLASQAEDSHAVRRLEAKVRELESRLELEQTAKSRLESQVQRLKEQCNRLQEESEQAIHKEQQSLESCRKLQRQMRELREDCTTLQHREAEAQQRCHELEMSLENAEMDLQGTKQDLKLACQRIQDLQAALEEDLDSGTDVAEDSDSDSDNDVDIDTLLRRHGLGSQSRMSSMGDMSPLPVTGGSSRRSSAAVSLSRSNESPISGLSSVSPELELADSGSGRTTSYKDDQLVDV</sequence>
<dbReference type="InterPro" id="IPR000048">
    <property type="entry name" value="IQ_motif_EF-hand-BS"/>
</dbReference>
<dbReference type="InterPro" id="IPR036961">
    <property type="entry name" value="Kinesin_motor_dom_sf"/>
</dbReference>
<keyword evidence="5" id="KW-0505">Motor protein</keyword>
<dbReference type="GO" id="GO:0005524">
    <property type="term" value="F:ATP binding"/>
    <property type="evidence" value="ECO:0007669"/>
    <property type="project" value="UniProtKB-KW"/>
</dbReference>
<feature type="region of interest" description="Disordered" evidence="8">
    <location>
        <begin position="1"/>
        <end position="126"/>
    </location>
</feature>
<keyword evidence="1" id="KW-0547">Nucleotide-binding</keyword>
<dbReference type="PROSITE" id="PS50096">
    <property type="entry name" value="IQ"/>
    <property type="match status" value="1"/>
</dbReference>
<evidence type="ECO:0000256" key="8">
    <source>
        <dbReference type="SAM" id="MobiDB-lite"/>
    </source>
</evidence>
<proteinExistence type="inferred from homology"/>
<dbReference type="InterPro" id="IPR041489">
    <property type="entry name" value="PDZ_6"/>
</dbReference>
<feature type="region of interest" description="Disordered" evidence="8">
    <location>
        <begin position="1919"/>
        <end position="2018"/>
    </location>
</feature>
<dbReference type="GO" id="GO:0016460">
    <property type="term" value="C:myosin II complex"/>
    <property type="evidence" value="ECO:0007669"/>
    <property type="project" value="TreeGrafter"/>
</dbReference>
<dbReference type="EMBL" id="GEDV01010173">
    <property type="protein sequence ID" value="JAP78384.1"/>
    <property type="molecule type" value="Transcribed_RNA"/>
</dbReference>
<dbReference type="InterPro" id="IPR001478">
    <property type="entry name" value="PDZ"/>
</dbReference>
<feature type="coiled-coil region" evidence="7">
    <location>
        <begin position="1509"/>
        <end position="1621"/>
    </location>
</feature>
<dbReference type="PANTHER" id="PTHR45615:SF36">
    <property type="entry name" value="MYOSIN HEAVY CHAIN-LIKE, ISOFORM B-RELATED"/>
    <property type="match status" value="1"/>
</dbReference>
<comment type="caution">
    <text evidence="6">Lacks conserved residue(s) required for the propagation of feature annotation.</text>
</comment>
<dbReference type="Pfam" id="PF00063">
    <property type="entry name" value="Myosin_head"/>
    <property type="match status" value="2"/>
</dbReference>
<dbReference type="InterPro" id="IPR001609">
    <property type="entry name" value="Myosin_head_motor_dom-like"/>
</dbReference>
<evidence type="ECO:0000256" key="2">
    <source>
        <dbReference type="ARBA" id="ARBA00022840"/>
    </source>
</evidence>
<dbReference type="Pfam" id="PF17820">
    <property type="entry name" value="PDZ_6"/>
    <property type="match status" value="1"/>
</dbReference>
<feature type="compositionally biased region" description="Basic and acidic residues" evidence="8">
    <location>
        <begin position="2009"/>
        <end position="2018"/>
    </location>
</feature>
<feature type="coiled-coil region" evidence="7">
    <location>
        <begin position="1352"/>
        <end position="1481"/>
    </location>
</feature>
<dbReference type="GO" id="GO:0005737">
    <property type="term" value="C:cytoplasm"/>
    <property type="evidence" value="ECO:0007669"/>
    <property type="project" value="TreeGrafter"/>
</dbReference>
<dbReference type="PROSITE" id="PS51456">
    <property type="entry name" value="MYOSIN_MOTOR"/>
    <property type="match status" value="1"/>
</dbReference>
<evidence type="ECO:0000256" key="1">
    <source>
        <dbReference type="ARBA" id="ARBA00022741"/>
    </source>
</evidence>
<evidence type="ECO:0000256" key="5">
    <source>
        <dbReference type="ARBA" id="ARBA00023175"/>
    </source>
</evidence>
<dbReference type="InterPro" id="IPR027417">
    <property type="entry name" value="P-loop_NTPase"/>
</dbReference>
<organism evidence="11">
    <name type="scientific">Rhipicephalus appendiculatus</name>
    <name type="common">Brown ear tick</name>
    <dbReference type="NCBI Taxonomy" id="34631"/>
    <lineage>
        <taxon>Eukaryota</taxon>
        <taxon>Metazoa</taxon>
        <taxon>Ecdysozoa</taxon>
        <taxon>Arthropoda</taxon>
        <taxon>Chelicerata</taxon>
        <taxon>Arachnida</taxon>
        <taxon>Acari</taxon>
        <taxon>Parasitiformes</taxon>
        <taxon>Ixodida</taxon>
        <taxon>Ixodoidea</taxon>
        <taxon>Ixodidae</taxon>
        <taxon>Rhipicephalinae</taxon>
        <taxon>Rhipicephalus</taxon>
        <taxon>Rhipicephalus</taxon>
    </lineage>
</organism>
<feature type="domain" description="PDZ" evidence="9">
    <location>
        <begin position="190"/>
        <end position="285"/>
    </location>
</feature>
<feature type="coiled-coil region" evidence="7">
    <location>
        <begin position="1225"/>
        <end position="1322"/>
    </location>
</feature>
<dbReference type="GO" id="GO:0051015">
    <property type="term" value="F:actin filament binding"/>
    <property type="evidence" value="ECO:0007669"/>
    <property type="project" value="TreeGrafter"/>
</dbReference>
<dbReference type="Gene3D" id="3.40.850.10">
    <property type="entry name" value="Kinesin motor domain"/>
    <property type="match status" value="1"/>
</dbReference>
<comment type="similarity">
    <text evidence="6">Belongs to the TRAFAC class myosin-kinesin ATPase superfamily. Myosin family.</text>
</comment>
<dbReference type="InterPro" id="IPR036034">
    <property type="entry name" value="PDZ_sf"/>
</dbReference>
<keyword evidence="4 6" id="KW-0518">Myosin</keyword>
<feature type="compositionally biased region" description="Acidic residues" evidence="8">
    <location>
        <begin position="1919"/>
        <end position="1939"/>
    </location>
</feature>
<reference evidence="11" key="1">
    <citation type="journal article" date="2016" name="Ticks Tick Borne Dis.">
        <title>De novo assembly and annotation of the salivary gland transcriptome of Rhipicephalus appendiculatus male and female ticks during blood feeding.</title>
        <authorList>
            <person name="de Castro M.H."/>
            <person name="de Klerk D."/>
            <person name="Pienaar R."/>
            <person name="Latif A.A."/>
            <person name="Rees D.J."/>
            <person name="Mans B.J."/>
        </authorList>
    </citation>
    <scope>NUCLEOTIDE SEQUENCE</scope>
    <source>
        <tissue evidence="11">Salivary glands</tissue>
    </source>
</reference>
<evidence type="ECO:0000256" key="3">
    <source>
        <dbReference type="ARBA" id="ARBA00023054"/>
    </source>
</evidence>
<keyword evidence="6" id="KW-0009">Actin-binding</keyword>
<dbReference type="Gene3D" id="2.30.42.10">
    <property type="match status" value="1"/>
</dbReference>
<dbReference type="SUPFAM" id="SSF52540">
    <property type="entry name" value="P-loop containing nucleoside triphosphate hydrolases"/>
    <property type="match status" value="1"/>
</dbReference>
<evidence type="ECO:0000259" key="10">
    <source>
        <dbReference type="PROSITE" id="PS51456"/>
    </source>
</evidence>
<dbReference type="SUPFAM" id="SSF50156">
    <property type="entry name" value="PDZ domain-like"/>
    <property type="match status" value="1"/>
</dbReference>
<name>A0A131YGG4_RHIAP</name>
<protein>
    <submittedName>
        <fullName evidence="11">Myosin XVIII</fullName>
    </submittedName>
</protein>
<feature type="compositionally biased region" description="Polar residues" evidence="8">
    <location>
        <begin position="1983"/>
        <end position="1994"/>
    </location>
</feature>
<dbReference type="PRINTS" id="PR00193">
    <property type="entry name" value="MYOSINHEAVY"/>
</dbReference>
<dbReference type="Gene3D" id="1.10.10.820">
    <property type="match status" value="1"/>
</dbReference>
<feature type="compositionally biased region" description="Basic and acidic residues" evidence="8">
    <location>
        <begin position="1"/>
        <end position="26"/>
    </location>
</feature>
<keyword evidence="3 7" id="KW-0175">Coiled coil</keyword>
<dbReference type="SUPFAM" id="SSF90257">
    <property type="entry name" value="Myosin rod fragments"/>
    <property type="match status" value="1"/>
</dbReference>
<dbReference type="GO" id="GO:0031032">
    <property type="term" value="P:actomyosin structure organization"/>
    <property type="evidence" value="ECO:0007669"/>
    <property type="project" value="TreeGrafter"/>
</dbReference>
<evidence type="ECO:0000313" key="11">
    <source>
        <dbReference type="EMBL" id="JAP78384.1"/>
    </source>
</evidence>
<evidence type="ECO:0000256" key="4">
    <source>
        <dbReference type="ARBA" id="ARBA00023123"/>
    </source>
</evidence>
<keyword evidence="2" id="KW-0067">ATP-binding</keyword>
<dbReference type="GO" id="GO:0032982">
    <property type="term" value="C:myosin filament"/>
    <property type="evidence" value="ECO:0007669"/>
    <property type="project" value="TreeGrafter"/>
</dbReference>
<dbReference type="Gene3D" id="1.20.120.720">
    <property type="entry name" value="Myosin VI head, motor domain, U50 subdomain"/>
    <property type="match status" value="1"/>
</dbReference>
<dbReference type="SMART" id="SM00242">
    <property type="entry name" value="MYSc"/>
    <property type="match status" value="1"/>
</dbReference>
<dbReference type="Gene3D" id="6.20.240.20">
    <property type="match status" value="1"/>
</dbReference>
<dbReference type="SMART" id="SM00228">
    <property type="entry name" value="PDZ"/>
    <property type="match status" value="1"/>
</dbReference>
<evidence type="ECO:0000259" key="9">
    <source>
        <dbReference type="PROSITE" id="PS50106"/>
    </source>
</evidence>
<dbReference type="PANTHER" id="PTHR45615">
    <property type="entry name" value="MYOSIN HEAVY CHAIN, NON-MUSCLE"/>
    <property type="match status" value="1"/>
</dbReference>
<feature type="compositionally biased region" description="Polar residues" evidence="8">
    <location>
        <begin position="75"/>
        <end position="86"/>
    </location>
</feature>
<evidence type="ECO:0000256" key="7">
    <source>
        <dbReference type="SAM" id="Coils"/>
    </source>
</evidence>